<dbReference type="KEGG" id="llh:I41_45840"/>
<dbReference type="SUPFAM" id="SSF69118">
    <property type="entry name" value="AhpD-like"/>
    <property type="match status" value="1"/>
</dbReference>
<dbReference type="EMBL" id="CP036339">
    <property type="protein sequence ID" value="QDT75374.1"/>
    <property type="molecule type" value="Genomic_DNA"/>
</dbReference>
<gene>
    <name evidence="1" type="ORF">I41_45840</name>
</gene>
<protein>
    <recommendedName>
        <fullName evidence="3">Carboxymuconolactone decarboxylase family protein</fullName>
    </recommendedName>
</protein>
<dbReference type="InterPro" id="IPR029032">
    <property type="entry name" value="AhpD-like"/>
</dbReference>
<name>A0A517U422_9BACT</name>
<evidence type="ECO:0008006" key="3">
    <source>
        <dbReference type="Google" id="ProtNLM"/>
    </source>
</evidence>
<dbReference type="PANTHER" id="PTHR34846:SF10">
    <property type="entry name" value="CYTOPLASMIC PROTEIN"/>
    <property type="match status" value="1"/>
</dbReference>
<keyword evidence="2" id="KW-1185">Reference proteome</keyword>
<reference evidence="1 2" key="1">
    <citation type="submission" date="2019-02" db="EMBL/GenBank/DDBJ databases">
        <title>Deep-cultivation of Planctomycetes and their phenomic and genomic characterization uncovers novel biology.</title>
        <authorList>
            <person name="Wiegand S."/>
            <person name="Jogler M."/>
            <person name="Boedeker C."/>
            <person name="Pinto D."/>
            <person name="Vollmers J."/>
            <person name="Rivas-Marin E."/>
            <person name="Kohn T."/>
            <person name="Peeters S.H."/>
            <person name="Heuer A."/>
            <person name="Rast P."/>
            <person name="Oberbeckmann S."/>
            <person name="Bunk B."/>
            <person name="Jeske O."/>
            <person name="Meyerdierks A."/>
            <person name="Storesund J.E."/>
            <person name="Kallscheuer N."/>
            <person name="Luecker S."/>
            <person name="Lage O.M."/>
            <person name="Pohl T."/>
            <person name="Merkel B.J."/>
            <person name="Hornburger P."/>
            <person name="Mueller R.-W."/>
            <person name="Bruemmer F."/>
            <person name="Labrenz M."/>
            <person name="Spormann A.M."/>
            <person name="Op den Camp H."/>
            <person name="Overmann J."/>
            <person name="Amann R."/>
            <person name="Jetten M.S.M."/>
            <person name="Mascher T."/>
            <person name="Medema M.H."/>
            <person name="Devos D.P."/>
            <person name="Kaster A.-K."/>
            <person name="Ovreas L."/>
            <person name="Rohde M."/>
            <person name="Galperin M.Y."/>
            <person name="Jogler C."/>
        </authorList>
    </citation>
    <scope>NUCLEOTIDE SEQUENCE [LARGE SCALE GENOMIC DNA]</scope>
    <source>
        <strain evidence="1 2">I41</strain>
    </source>
</reference>
<dbReference type="PANTHER" id="PTHR34846">
    <property type="entry name" value="4-CARBOXYMUCONOLACTONE DECARBOXYLASE FAMILY PROTEIN (AFU_ORTHOLOGUE AFUA_6G11590)"/>
    <property type="match status" value="1"/>
</dbReference>
<organism evidence="1 2">
    <name type="scientific">Lacipirellula limnantheis</name>
    <dbReference type="NCBI Taxonomy" id="2528024"/>
    <lineage>
        <taxon>Bacteria</taxon>
        <taxon>Pseudomonadati</taxon>
        <taxon>Planctomycetota</taxon>
        <taxon>Planctomycetia</taxon>
        <taxon>Pirellulales</taxon>
        <taxon>Lacipirellulaceae</taxon>
        <taxon>Lacipirellula</taxon>
    </lineage>
</organism>
<evidence type="ECO:0000313" key="1">
    <source>
        <dbReference type="EMBL" id="QDT75374.1"/>
    </source>
</evidence>
<evidence type="ECO:0000313" key="2">
    <source>
        <dbReference type="Proteomes" id="UP000317909"/>
    </source>
</evidence>
<sequence length="84" mass="9271">MCGEGHSFLASVDLHSHEARATLAWAESVTLVSQTGVPDDVFEELGRHFSDQEIVDLTVIVASMNAWNRMEISFRQGPARRAEG</sequence>
<dbReference type="Gene3D" id="1.20.1290.10">
    <property type="entry name" value="AhpD-like"/>
    <property type="match status" value="1"/>
</dbReference>
<proteinExistence type="predicted"/>
<dbReference type="AlphaFoldDB" id="A0A517U422"/>
<accession>A0A517U422</accession>
<dbReference type="Proteomes" id="UP000317909">
    <property type="component" value="Chromosome"/>
</dbReference>